<dbReference type="SUPFAM" id="SSF57716">
    <property type="entry name" value="Glucocorticoid receptor-like (DNA-binding domain)"/>
    <property type="match status" value="1"/>
</dbReference>
<dbReference type="AlphaFoldDB" id="A0A1N7QAZ0"/>
<dbReference type="InterPro" id="IPR048489">
    <property type="entry name" value="DksA_N"/>
</dbReference>
<sequence length="136" mass="15809">MSIMTKEELLVAPEEDYMNEQQQAFFRQLLLDLREETVESMEKAKKQLSSPPEMNDEGDHAAYEEESRLSLRILDRERRLLPKIEDALKRIATGEYGYCIESGDPIGIPRLLARPTAEQCAEVKALNERKEQNFRH</sequence>
<dbReference type="SUPFAM" id="SSF109635">
    <property type="entry name" value="DnaK suppressor protein DksA, alpha-hairpin domain"/>
    <property type="match status" value="1"/>
</dbReference>
<dbReference type="STRING" id="484498.SAMN05421686_11728"/>
<evidence type="ECO:0000313" key="9">
    <source>
        <dbReference type="Proteomes" id="UP000185639"/>
    </source>
</evidence>
<dbReference type="PANTHER" id="PTHR33823:SF2">
    <property type="entry name" value="RNA POLYMERASE-BINDING TRANSCRIPTION FACTOR DKSA"/>
    <property type="match status" value="1"/>
</dbReference>
<proteinExistence type="predicted"/>
<accession>A0A1N7QAZ0</accession>
<feature type="region of interest" description="Disordered" evidence="5">
    <location>
        <begin position="41"/>
        <end position="65"/>
    </location>
</feature>
<keyword evidence="2" id="KW-0863">Zinc-finger</keyword>
<dbReference type="Pfam" id="PF01258">
    <property type="entry name" value="zf-dskA_traR"/>
    <property type="match status" value="1"/>
</dbReference>
<organism evidence="8 9">
    <name type="scientific">Thalassolituus maritimus</name>
    <dbReference type="NCBI Taxonomy" id="484498"/>
    <lineage>
        <taxon>Bacteria</taxon>
        <taxon>Pseudomonadati</taxon>
        <taxon>Pseudomonadota</taxon>
        <taxon>Gammaproteobacteria</taxon>
        <taxon>Oceanospirillales</taxon>
        <taxon>Oceanospirillaceae</taxon>
        <taxon>Thalassolituus</taxon>
    </lineage>
</organism>
<feature type="domain" description="DnaK suppressor protein DksA N-terminal" evidence="7">
    <location>
        <begin position="22"/>
        <end position="91"/>
    </location>
</feature>
<dbReference type="InterPro" id="IPR012784">
    <property type="entry name" value="DksA_RNA_pol-bd"/>
</dbReference>
<dbReference type="EMBL" id="FTOH01000017">
    <property type="protein sequence ID" value="SIT19899.1"/>
    <property type="molecule type" value="Genomic_DNA"/>
</dbReference>
<evidence type="ECO:0000259" key="7">
    <source>
        <dbReference type="Pfam" id="PF21157"/>
    </source>
</evidence>
<dbReference type="NCBIfam" id="TIGR02420">
    <property type="entry name" value="dksA"/>
    <property type="match status" value="1"/>
</dbReference>
<dbReference type="Pfam" id="PF21157">
    <property type="entry name" value="DksA_N"/>
    <property type="match status" value="1"/>
</dbReference>
<dbReference type="GO" id="GO:0008270">
    <property type="term" value="F:zinc ion binding"/>
    <property type="evidence" value="ECO:0007669"/>
    <property type="project" value="UniProtKB-KW"/>
</dbReference>
<protein>
    <submittedName>
        <fullName evidence="8">Transcriptional regulator, TraR/DksA family</fullName>
    </submittedName>
</protein>
<dbReference type="PROSITE" id="PS51128">
    <property type="entry name" value="ZF_DKSA_2"/>
    <property type="match status" value="1"/>
</dbReference>
<dbReference type="Gene3D" id="1.20.120.910">
    <property type="entry name" value="DksA, coiled-coil domain"/>
    <property type="match status" value="1"/>
</dbReference>
<evidence type="ECO:0000256" key="2">
    <source>
        <dbReference type="ARBA" id="ARBA00022771"/>
    </source>
</evidence>
<evidence type="ECO:0000259" key="6">
    <source>
        <dbReference type="Pfam" id="PF01258"/>
    </source>
</evidence>
<keyword evidence="3" id="KW-0862">Zinc</keyword>
<dbReference type="Proteomes" id="UP000185639">
    <property type="component" value="Unassembled WGS sequence"/>
</dbReference>
<keyword evidence="1" id="KW-0479">Metal-binding</keyword>
<evidence type="ECO:0000256" key="4">
    <source>
        <dbReference type="PROSITE-ProRule" id="PRU00510"/>
    </source>
</evidence>
<evidence type="ECO:0000256" key="1">
    <source>
        <dbReference type="ARBA" id="ARBA00022723"/>
    </source>
</evidence>
<evidence type="ECO:0000256" key="3">
    <source>
        <dbReference type="ARBA" id="ARBA00022833"/>
    </source>
</evidence>
<evidence type="ECO:0000256" key="5">
    <source>
        <dbReference type="SAM" id="MobiDB-lite"/>
    </source>
</evidence>
<reference evidence="9" key="1">
    <citation type="submission" date="2017-01" db="EMBL/GenBank/DDBJ databases">
        <authorList>
            <person name="Varghese N."/>
            <person name="Submissions S."/>
        </authorList>
    </citation>
    <scope>NUCLEOTIDE SEQUENCE [LARGE SCALE GENOMIC DNA]</scope>
    <source>
        <strain evidence="9">DSM 24913</strain>
    </source>
</reference>
<dbReference type="InterPro" id="IPR037187">
    <property type="entry name" value="DnaK_N"/>
</dbReference>
<feature type="zinc finger region" description="dksA C4-type" evidence="4">
    <location>
        <begin position="99"/>
        <end position="123"/>
    </location>
</feature>
<dbReference type="InterPro" id="IPR000962">
    <property type="entry name" value="Znf_DskA_TraR"/>
</dbReference>
<feature type="domain" description="Zinc finger DksA/TraR C4-type" evidence="6">
    <location>
        <begin position="94"/>
        <end position="124"/>
    </location>
</feature>
<keyword evidence="9" id="KW-1185">Reference proteome</keyword>
<dbReference type="PANTHER" id="PTHR33823">
    <property type="entry name" value="RNA POLYMERASE-BINDING TRANSCRIPTION FACTOR DKSA-RELATED"/>
    <property type="match status" value="1"/>
</dbReference>
<dbReference type="RefSeq" id="WP_076518177.1">
    <property type="nucleotide sequence ID" value="NZ_FTOH01000017.1"/>
</dbReference>
<evidence type="ECO:0000313" key="8">
    <source>
        <dbReference type="EMBL" id="SIT19899.1"/>
    </source>
</evidence>
<name>A0A1N7QAZ0_9GAMM</name>
<gene>
    <name evidence="8" type="ORF">SAMN05421686_11728</name>
</gene>
<dbReference type="OrthoDB" id="9803742at2"/>